<comment type="caution">
    <text evidence="2">The sequence shown here is derived from an EMBL/GenBank/DDBJ whole genome shotgun (WGS) entry which is preliminary data.</text>
</comment>
<accession>A0A2S8HVC9</accession>
<evidence type="ECO:0000256" key="1">
    <source>
        <dbReference type="SAM" id="SignalP"/>
    </source>
</evidence>
<keyword evidence="1" id="KW-0732">Signal</keyword>
<dbReference type="AlphaFoldDB" id="A0A2S8HVC9"/>
<reference evidence="2 3" key="1">
    <citation type="submission" date="2018-02" db="EMBL/GenBank/DDBJ databases">
        <title>Draft genome sequencing of Pseudomonas frederiksbergensis 11-D3.</title>
        <authorList>
            <person name="Zheng B.-X."/>
        </authorList>
    </citation>
    <scope>NUCLEOTIDE SEQUENCE [LARGE SCALE GENOMIC DNA]</scope>
    <source>
        <strain evidence="2 3">11-D3</strain>
    </source>
</reference>
<protein>
    <submittedName>
        <fullName evidence="2">Uncharacterized protein</fullName>
    </submittedName>
</protein>
<dbReference type="EMBL" id="PUIN01000001">
    <property type="protein sequence ID" value="PQP06388.1"/>
    <property type="molecule type" value="Genomic_DNA"/>
</dbReference>
<sequence>MLVFFSLSSVLSVLASSRASPLPQGNAFQMWERACSRMASPLTWRPCPIPAGGSHHHPGTRSGGCG</sequence>
<organism evidence="2 3">
    <name type="scientific">Pseudomonas frederiksbergensis</name>
    <dbReference type="NCBI Taxonomy" id="104087"/>
    <lineage>
        <taxon>Bacteria</taxon>
        <taxon>Pseudomonadati</taxon>
        <taxon>Pseudomonadota</taxon>
        <taxon>Gammaproteobacteria</taxon>
        <taxon>Pseudomonadales</taxon>
        <taxon>Pseudomonadaceae</taxon>
        <taxon>Pseudomonas</taxon>
    </lineage>
</organism>
<evidence type="ECO:0000313" key="3">
    <source>
        <dbReference type="Proteomes" id="UP000239687"/>
    </source>
</evidence>
<dbReference type="Proteomes" id="UP000239687">
    <property type="component" value="Unassembled WGS sequence"/>
</dbReference>
<feature type="signal peptide" evidence="1">
    <location>
        <begin position="1"/>
        <end position="15"/>
    </location>
</feature>
<gene>
    <name evidence="2" type="ORF">C5612_01070</name>
</gene>
<evidence type="ECO:0000313" key="2">
    <source>
        <dbReference type="EMBL" id="PQP06388.1"/>
    </source>
</evidence>
<feature type="chain" id="PRO_5015485691" evidence="1">
    <location>
        <begin position="16"/>
        <end position="66"/>
    </location>
</feature>
<name>A0A2S8HVC9_9PSED</name>
<proteinExistence type="predicted"/>